<dbReference type="GeneID" id="106154157"/>
<gene>
    <name evidence="3" type="primary">LOC106154157</name>
</gene>
<evidence type="ECO:0000313" key="2">
    <source>
        <dbReference type="Proteomes" id="UP000085678"/>
    </source>
</evidence>
<reference evidence="3" key="1">
    <citation type="submission" date="2025-08" db="UniProtKB">
        <authorList>
            <consortium name="RefSeq"/>
        </authorList>
    </citation>
    <scope>IDENTIFICATION</scope>
    <source>
        <tissue evidence="3">Gonads</tissue>
    </source>
</reference>
<keyword evidence="1" id="KW-0732">Signal</keyword>
<name>A0A1S3HCV4_LINAN</name>
<dbReference type="AlphaFoldDB" id="A0A1S3HCV4"/>
<dbReference type="KEGG" id="lak:106154157"/>
<feature type="signal peptide" evidence="1">
    <location>
        <begin position="1"/>
        <end position="31"/>
    </location>
</feature>
<keyword evidence="2" id="KW-1185">Reference proteome</keyword>
<evidence type="ECO:0000313" key="3">
    <source>
        <dbReference type="RefSeq" id="XP_013383877.1"/>
    </source>
</evidence>
<dbReference type="Proteomes" id="UP000085678">
    <property type="component" value="Unplaced"/>
</dbReference>
<sequence length="107" mass="11908">MPGFWKPSILILFQGFVFVFMISWERKLTDAQDQPTVCGDMPVVSVREDTLPGTVLLNFTNSSIPGVTDIVIERIVPADGFVSLNISRRAFVLKHAIDAENMTDVSH</sequence>
<organism evidence="2 3">
    <name type="scientific">Lingula anatina</name>
    <name type="common">Brachiopod</name>
    <name type="synonym">Lingula unguis</name>
    <dbReference type="NCBI Taxonomy" id="7574"/>
    <lineage>
        <taxon>Eukaryota</taxon>
        <taxon>Metazoa</taxon>
        <taxon>Spiralia</taxon>
        <taxon>Lophotrochozoa</taxon>
        <taxon>Brachiopoda</taxon>
        <taxon>Linguliformea</taxon>
        <taxon>Lingulata</taxon>
        <taxon>Lingulida</taxon>
        <taxon>Linguloidea</taxon>
        <taxon>Lingulidae</taxon>
        <taxon>Lingula</taxon>
    </lineage>
</organism>
<evidence type="ECO:0000256" key="1">
    <source>
        <dbReference type="SAM" id="SignalP"/>
    </source>
</evidence>
<dbReference type="InParanoid" id="A0A1S3HCV4"/>
<accession>A0A1S3HCV4</accession>
<dbReference type="RefSeq" id="XP_013383877.1">
    <property type="nucleotide sequence ID" value="XM_013528423.1"/>
</dbReference>
<feature type="chain" id="PRO_5010386917" evidence="1">
    <location>
        <begin position="32"/>
        <end position="107"/>
    </location>
</feature>
<protein>
    <submittedName>
        <fullName evidence="3">Uncharacterized protein LOC106154157</fullName>
    </submittedName>
</protein>
<proteinExistence type="predicted"/>